<feature type="compositionally biased region" description="Pro residues" evidence="1">
    <location>
        <begin position="78"/>
        <end position="89"/>
    </location>
</feature>
<dbReference type="GO" id="GO:0003677">
    <property type="term" value="F:DNA binding"/>
    <property type="evidence" value="ECO:0007669"/>
    <property type="project" value="InterPro"/>
</dbReference>
<dbReference type="PRINTS" id="PR00929">
    <property type="entry name" value="ATHOOK"/>
</dbReference>
<feature type="region of interest" description="Disordered" evidence="1">
    <location>
        <begin position="1"/>
        <end position="89"/>
    </location>
</feature>
<gene>
    <name evidence="2" type="ORF">QTG54_004773</name>
</gene>
<protein>
    <submittedName>
        <fullName evidence="2">Uncharacterized protein</fullName>
    </submittedName>
</protein>
<dbReference type="SMART" id="SM00384">
    <property type="entry name" value="AT_hook"/>
    <property type="match status" value="3"/>
</dbReference>
<dbReference type="AlphaFoldDB" id="A0AAD9DFS9"/>
<organism evidence="2 3">
    <name type="scientific">Skeletonema marinoi</name>
    <dbReference type="NCBI Taxonomy" id="267567"/>
    <lineage>
        <taxon>Eukaryota</taxon>
        <taxon>Sar</taxon>
        <taxon>Stramenopiles</taxon>
        <taxon>Ochrophyta</taxon>
        <taxon>Bacillariophyta</taxon>
        <taxon>Coscinodiscophyceae</taxon>
        <taxon>Thalassiosirophycidae</taxon>
        <taxon>Thalassiosirales</taxon>
        <taxon>Skeletonemataceae</taxon>
        <taxon>Skeletonema</taxon>
        <taxon>Skeletonema marinoi-dohrnii complex</taxon>
    </lineage>
</organism>
<dbReference type="EMBL" id="JATAAI010000007">
    <property type="protein sequence ID" value="KAK1744240.1"/>
    <property type="molecule type" value="Genomic_DNA"/>
</dbReference>
<reference evidence="2" key="1">
    <citation type="submission" date="2023-06" db="EMBL/GenBank/DDBJ databases">
        <title>Survivors Of The Sea: Transcriptome response of Skeletonema marinoi to long-term dormancy.</title>
        <authorList>
            <person name="Pinder M.I.M."/>
            <person name="Kourtchenko O."/>
            <person name="Robertson E.K."/>
            <person name="Larsson T."/>
            <person name="Maumus F."/>
            <person name="Osuna-Cruz C.M."/>
            <person name="Vancaester E."/>
            <person name="Stenow R."/>
            <person name="Vandepoele K."/>
            <person name="Ploug H."/>
            <person name="Bruchert V."/>
            <person name="Godhe A."/>
            <person name="Topel M."/>
        </authorList>
    </citation>
    <scope>NUCLEOTIDE SEQUENCE</scope>
    <source>
        <strain evidence="2">R05AC</strain>
    </source>
</reference>
<evidence type="ECO:0000313" key="3">
    <source>
        <dbReference type="Proteomes" id="UP001224775"/>
    </source>
</evidence>
<comment type="caution">
    <text evidence="2">The sequence shown here is derived from an EMBL/GenBank/DDBJ whole genome shotgun (WGS) entry which is preliminary data.</text>
</comment>
<dbReference type="InterPro" id="IPR017956">
    <property type="entry name" value="AT_hook_DNA-bd_motif"/>
</dbReference>
<feature type="region of interest" description="Disordered" evidence="1">
    <location>
        <begin position="138"/>
        <end position="158"/>
    </location>
</feature>
<name>A0AAD9DFS9_9STRA</name>
<proteinExistence type="predicted"/>
<evidence type="ECO:0000256" key="1">
    <source>
        <dbReference type="SAM" id="MobiDB-lite"/>
    </source>
</evidence>
<evidence type="ECO:0000313" key="2">
    <source>
        <dbReference type="EMBL" id="KAK1744240.1"/>
    </source>
</evidence>
<keyword evidence="3" id="KW-1185">Reference proteome</keyword>
<dbReference type="Proteomes" id="UP001224775">
    <property type="component" value="Unassembled WGS sequence"/>
</dbReference>
<sequence>MPTPAKTADSGKKRGRSPKSASPEKKTSSSPIKKRGRPPKPLPNSSLPSPIKRPRGRPPKKEKANSSIKAPVSLFDPRLPPPPPPPPPVNNPFYQKFVMEYWQNNYFYNQQVTGASAVMNIPGIIGSPMPSVAAANLDGKGPAALKSDAGDEVESTSV</sequence>
<accession>A0AAD9DFS9</accession>